<protein>
    <submittedName>
        <fullName evidence="2">HPr family phosphocarrier protein</fullName>
    </submittedName>
</protein>
<sequence>MRVHEFTVDSNIDRFELIQISNLASRFISQIVLSYVDKDEHEHIIDVKSLLGMIFQPIIPGTRLRLSAKGKDELEALEAMLEQFSKIQS</sequence>
<gene>
    <name evidence="2" type="ORF">H9647_09510</name>
</gene>
<evidence type="ECO:0000313" key="3">
    <source>
        <dbReference type="Proteomes" id="UP000608071"/>
    </source>
</evidence>
<keyword evidence="3" id="KW-1185">Reference proteome</keyword>
<name>A0ABR8SXR6_9BACL</name>
<accession>A0ABR8SXR6</accession>
<dbReference type="InterPro" id="IPR035895">
    <property type="entry name" value="HPr-like_sf"/>
</dbReference>
<evidence type="ECO:0000259" key="1">
    <source>
        <dbReference type="Pfam" id="PF00381"/>
    </source>
</evidence>
<dbReference type="Proteomes" id="UP000608071">
    <property type="component" value="Unassembled WGS sequence"/>
</dbReference>
<organism evidence="2 3">
    <name type="scientific">Paenibacillus gallinarum</name>
    <dbReference type="NCBI Taxonomy" id="2762232"/>
    <lineage>
        <taxon>Bacteria</taxon>
        <taxon>Bacillati</taxon>
        <taxon>Bacillota</taxon>
        <taxon>Bacilli</taxon>
        <taxon>Bacillales</taxon>
        <taxon>Paenibacillaceae</taxon>
        <taxon>Paenibacillus</taxon>
    </lineage>
</organism>
<dbReference type="EMBL" id="JACSQL010000003">
    <property type="protein sequence ID" value="MBD7968301.1"/>
    <property type="molecule type" value="Genomic_DNA"/>
</dbReference>
<reference evidence="2 3" key="1">
    <citation type="submission" date="2020-08" db="EMBL/GenBank/DDBJ databases">
        <title>A Genomic Blueprint of the Chicken Gut Microbiome.</title>
        <authorList>
            <person name="Gilroy R."/>
            <person name="Ravi A."/>
            <person name="Getino M."/>
            <person name="Pursley I."/>
            <person name="Horton D.L."/>
            <person name="Alikhan N.-F."/>
            <person name="Baker D."/>
            <person name="Gharbi K."/>
            <person name="Hall N."/>
            <person name="Watson M."/>
            <person name="Adriaenssens E.M."/>
            <person name="Foster-Nyarko E."/>
            <person name="Jarju S."/>
            <person name="Secka A."/>
            <person name="Antonio M."/>
            <person name="Oren A."/>
            <person name="Chaudhuri R."/>
            <person name="La Ragione R.M."/>
            <person name="Hildebrand F."/>
            <person name="Pallen M.J."/>
        </authorList>
    </citation>
    <scope>NUCLEOTIDE SEQUENCE [LARGE SCALE GENOMIC DNA]</scope>
    <source>
        <strain evidence="2 3">Sa2BVA9</strain>
    </source>
</reference>
<feature type="domain" description="HPr" evidence="1">
    <location>
        <begin position="20"/>
        <end position="84"/>
    </location>
</feature>
<dbReference type="RefSeq" id="WP_191799543.1">
    <property type="nucleotide sequence ID" value="NZ_JACSQL010000003.1"/>
</dbReference>
<dbReference type="SUPFAM" id="SSF55594">
    <property type="entry name" value="HPr-like"/>
    <property type="match status" value="1"/>
</dbReference>
<proteinExistence type="predicted"/>
<dbReference type="Pfam" id="PF00381">
    <property type="entry name" value="PTS-HPr"/>
    <property type="match status" value="1"/>
</dbReference>
<comment type="caution">
    <text evidence="2">The sequence shown here is derived from an EMBL/GenBank/DDBJ whole genome shotgun (WGS) entry which is preliminary data.</text>
</comment>
<evidence type="ECO:0000313" key="2">
    <source>
        <dbReference type="EMBL" id="MBD7968301.1"/>
    </source>
</evidence>
<dbReference type="Gene3D" id="3.30.1340.10">
    <property type="entry name" value="HPr-like"/>
    <property type="match status" value="1"/>
</dbReference>
<dbReference type="InterPro" id="IPR000032">
    <property type="entry name" value="HPr-like"/>
</dbReference>